<dbReference type="EMBL" id="CP086322">
    <property type="protein sequence ID" value="UQA97137.1"/>
    <property type="molecule type" value="Genomic_DNA"/>
</dbReference>
<reference evidence="1" key="1">
    <citation type="submission" date="2021-10" db="EMBL/GenBank/DDBJ databases">
        <title>Streptomyces nigrumlapis sp.nov.,an antimicrobial producing actinobacterium isolated from Black Gobi rocks.</title>
        <authorList>
            <person name="Wen Y."/>
            <person name="Zhang W."/>
            <person name="Liu X.G."/>
        </authorList>
    </citation>
    <scope>NUCLEOTIDE SEQUENCE</scope>
    <source>
        <strain evidence="1">ST13-2-2</strain>
    </source>
</reference>
<evidence type="ECO:0000313" key="2">
    <source>
        <dbReference type="Proteomes" id="UP000830115"/>
    </source>
</evidence>
<protein>
    <submittedName>
        <fullName evidence="1">Uncharacterized protein</fullName>
    </submittedName>
</protein>
<dbReference type="Proteomes" id="UP000830115">
    <property type="component" value="Chromosome"/>
</dbReference>
<gene>
    <name evidence="1" type="ORF">K9S39_39465</name>
</gene>
<dbReference type="RefSeq" id="WP_248868046.1">
    <property type="nucleotide sequence ID" value="NZ_CP086322.1"/>
</dbReference>
<name>A0ABY4MHF1_9ACTN</name>
<keyword evidence="2" id="KW-1185">Reference proteome</keyword>
<sequence>MIRAGRKHLVRTREQLAQDMGMAMGTFRNEKPYAAGGFPAPISSKGVRVMLWDGEQTDAFLADEPVPDLPPVGADDDLLDRQEAAAELNVMPKTWDDYKTSPQIAPHLVVVHGVEHYPRAVIRAFRNSRPGKQAATGRPKGSANAIPRSQLHDEIAPLLDAAPAIAINEVREQLGMAYSTAQQALATLRGDRIADLLTAAPELSFDQAAEQLGYPPAVRRVARQATARTHREHDHA</sequence>
<proteinExistence type="predicted"/>
<evidence type="ECO:0000313" key="1">
    <source>
        <dbReference type="EMBL" id="UQA97137.1"/>
    </source>
</evidence>
<accession>A0ABY4MHF1</accession>
<organism evidence="1 2">
    <name type="scientific">Streptomyces halobius</name>
    <dbReference type="NCBI Taxonomy" id="2879846"/>
    <lineage>
        <taxon>Bacteria</taxon>
        <taxon>Bacillati</taxon>
        <taxon>Actinomycetota</taxon>
        <taxon>Actinomycetes</taxon>
        <taxon>Kitasatosporales</taxon>
        <taxon>Streptomycetaceae</taxon>
        <taxon>Streptomyces</taxon>
    </lineage>
</organism>